<gene>
    <name evidence="2" type="ORF">RFI_29460</name>
</gene>
<evidence type="ECO:0000313" key="2">
    <source>
        <dbReference type="EMBL" id="ETO07930.1"/>
    </source>
</evidence>
<reference evidence="2 3" key="1">
    <citation type="journal article" date="2013" name="Curr. Biol.">
        <title>The Genome of the Foraminiferan Reticulomyxa filosa.</title>
        <authorList>
            <person name="Glockner G."/>
            <person name="Hulsmann N."/>
            <person name="Schleicher M."/>
            <person name="Noegel A.A."/>
            <person name="Eichinger L."/>
            <person name="Gallinger C."/>
            <person name="Pawlowski J."/>
            <person name="Sierra R."/>
            <person name="Euteneuer U."/>
            <person name="Pillet L."/>
            <person name="Moustafa A."/>
            <person name="Platzer M."/>
            <person name="Groth M."/>
            <person name="Szafranski K."/>
            <person name="Schliwa M."/>
        </authorList>
    </citation>
    <scope>NUCLEOTIDE SEQUENCE [LARGE SCALE GENOMIC DNA]</scope>
</reference>
<comment type="caution">
    <text evidence="2">The sequence shown here is derived from an EMBL/GenBank/DDBJ whole genome shotgun (WGS) entry which is preliminary data.</text>
</comment>
<dbReference type="GO" id="GO:0005544">
    <property type="term" value="F:calcium-dependent phospholipid binding"/>
    <property type="evidence" value="ECO:0007669"/>
    <property type="project" value="InterPro"/>
</dbReference>
<organism evidence="2 3">
    <name type="scientific">Reticulomyxa filosa</name>
    <dbReference type="NCBI Taxonomy" id="46433"/>
    <lineage>
        <taxon>Eukaryota</taxon>
        <taxon>Sar</taxon>
        <taxon>Rhizaria</taxon>
        <taxon>Retaria</taxon>
        <taxon>Foraminifera</taxon>
        <taxon>Monothalamids</taxon>
        <taxon>Reticulomyxidae</taxon>
        <taxon>Reticulomyxa</taxon>
    </lineage>
</organism>
<dbReference type="GO" id="GO:0005886">
    <property type="term" value="C:plasma membrane"/>
    <property type="evidence" value="ECO:0007669"/>
    <property type="project" value="TreeGrafter"/>
</dbReference>
<sequence length="197" mass="22647">IKLKVSVAAMTKYQLMSTYTFSKAENKNNIRTYCLCPFAIALMLSSDNNEWKRSHDFALNGNEWDQEVHCIYGIEQVYTLAIKQVKLYGQTLFQPILPNAIAIAIASAAHSNVKNKIQYFTLLILADEVINHFKETKDLCSCIFAKRDIVQFALLRDYSKPLKDGNGHIIGFTDTLRRTFQRKVEENSMTIYDLYKS</sequence>
<name>X6M4H4_RETFI</name>
<protein>
    <recommendedName>
        <fullName evidence="1">Copine C-terminal domain-containing protein</fullName>
    </recommendedName>
</protein>
<dbReference type="Proteomes" id="UP000023152">
    <property type="component" value="Unassembled WGS sequence"/>
</dbReference>
<dbReference type="AlphaFoldDB" id="X6M4H4"/>
<dbReference type="OrthoDB" id="5855668at2759"/>
<dbReference type="InterPro" id="IPR045052">
    <property type="entry name" value="Copine"/>
</dbReference>
<feature type="domain" description="Copine C-terminal" evidence="1">
    <location>
        <begin position="49"/>
        <end position="138"/>
    </location>
</feature>
<dbReference type="InterPro" id="IPR010734">
    <property type="entry name" value="Copine_C"/>
</dbReference>
<proteinExistence type="predicted"/>
<dbReference type="PANTHER" id="PTHR10857:SF106">
    <property type="entry name" value="C2 DOMAIN-CONTAINING PROTEIN"/>
    <property type="match status" value="1"/>
</dbReference>
<dbReference type="EMBL" id="ASPP01025547">
    <property type="protein sequence ID" value="ETO07930.1"/>
    <property type="molecule type" value="Genomic_DNA"/>
</dbReference>
<dbReference type="PANTHER" id="PTHR10857">
    <property type="entry name" value="COPINE"/>
    <property type="match status" value="1"/>
</dbReference>
<evidence type="ECO:0000259" key="1">
    <source>
        <dbReference type="Pfam" id="PF07002"/>
    </source>
</evidence>
<accession>X6M4H4</accession>
<dbReference type="GO" id="GO:0071277">
    <property type="term" value="P:cellular response to calcium ion"/>
    <property type="evidence" value="ECO:0007669"/>
    <property type="project" value="TreeGrafter"/>
</dbReference>
<dbReference type="Pfam" id="PF07002">
    <property type="entry name" value="Copine"/>
    <property type="match status" value="1"/>
</dbReference>
<evidence type="ECO:0000313" key="3">
    <source>
        <dbReference type="Proteomes" id="UP000023152"/>
    </source>
</evidence>
<feature type="non-terminal residue" evidence="2">
    <location>
        <position position="1"/>
    </location>
</feature>
<keyword evidence="3" id="KW-1185">Reference proteome</keyword>